<feature type="compositionally biased region" description="Acidic residues" evidence="1">
    <location>
        <begin position="22"/>
        <end position="46"/>
    </location>
</feature>
<dbReference type="Pfam" id="PF12502">
    <property type="entry name" value="DUF3710"/>
    <property type="match status" value="1"/>
</dbReference>
<keyword evidence="3" id="KW-1185">Reference proteome</keyword>
<protein>
    <recommendedName>
        <fullName evidence="4">DUF3710 domain-containing protein</fullName>
    </recommendedName>
</protein>
<feature type="compositionally biased region" description="Basic residues" evidence="1">
    <location>
        <begin position="1"/>
        <end position="10"/>
    </location>
</feature>
<sequence length="215" mass="23275">MFGRRRKRGRQHDQFDQRSEIDAEFDADERFDEDVTGPFDEADAPDDGVSRLDLGSVRLPVPVGAQLQVEMDPAGAVRAVHLITPGGQLTVNAFAAPRSGGLWKEVSQELTTQLTSDGARVNRETGEWGPELVALTQGVTVRFIGVDGPRWMLRAVGAGPQEHADAVATALRDLVRGTVVVRGGHPLPVRTPLPIELPEKIARHISQAQAGQQQA</sequence>
<feature type="region of interest" description="Disordered" evidence="1">
    <location>
        <begin position="1"/>
        <end position="48"/>
    </location>
</feature>
<dbReference type="AlphaFoldDB" id="A0AAE3GHM0"/>
<organism evidence="2 3">
    <name type="scientific">Goodfellowiella coeruleoviolacea</name>
    <dbReference type="NCBI Taxonomy" id="334858"/>
    <lineage>
        <taxon>Bacteria</taxon>
        <taxon>Bacillati</taxon>
        <taxon>Actinomycetota</taxon>
        <taxon>Actinomycetes</taxon>
        <taxon>Pseudonocardiales</taxon>
        <taxon>Pseudonocardiaceae</taxon>
        <taxon>Goodfellowiella</taxon>
    </lineage>
</organism>
<dbReference type="RefSeq" id="WP_253776050.1">
    <property type="nucleotide sequence ID" value="NZ_JAMTCK010000013.1"/>
</dbReference>
<feature type="compositionally biased region" description="Basic and acidic residues" evidence="1">
    <location>
        <begin position="11"/>
        <end position="21"/>
    </location>
</feature>
<evidence type="ECO:0000313" key="2">
    <source>
        <dbReference type="EMBL" id="MCP2168325.1"/>
    </source>
</evidence>
<gene>
    <name evidence="2" type="ORF">LX83_005203</name>
</gene>
<accession>A0AAE3GHM0</accession>
<evidence type="ECO:0008006" key="4">
    <source>
        <dbReference type="Google" id="ProtNLM"/>
    </source>
</evidence>
<proteinExistence type="predicted"/>
<dbReference type="EMBL" id="JAMTCK010000013">
    <property type="protein sequence ID" value="MCP2168325.1"/>
    <property type="molecule type" value="Genomic_DNA"/>
</dbReference>
<reference evidence="2" key="1">
    <citation type="submission" date="2022-06" db="EMBL/GenBank/DDBJ databases">
        <title>Genomic Encyclopedia of Archaeal and Bacterial Type Strains, Phase II (KMG-II): from individual species to whole genera.</title>
        <authorList>
            <person name="Goeker M."/>
        </authorList>
    </citation>
    <scope>NUCLEOTIDE SEQUENCE</scope>
    <source>
        <strain evidence="2">DSM 43935</strain>
    </source>
</reference>
<name>A0AAE3GHM0_9PSEU</name>
<dbReference type="InterPro" id="IPR022183">
    <property type="entry name" value="DUF3710"/>
</dbReference>
<comment type="caution">
    <text evidence="2">The sequence shown here is derived from an EMBL/GenBank/DDBJ whole genome shotgun (WGS) entry which is preliminary data.</text>
</comment>
<evidence type="ECO:0000256" key="1">
    <source>
        <dbReference type="SAM" id="MobiDB-lite"/>
    </source>
</evidence>
<dbReference type="Proteomes" id="UP001206128">
    <property type="component" value="Unassembled WGS sequence"/>
</dbReference>
<evidence type="ECO:0000313" key="3">
    <source>
        <dbReference type="Proteomes" id="UP001206128"/>
    </source>
</evidence>